<dbReference type="GO" id="GO:0005886">
    <property type="term" value="C:plasma membrane"/>
    <property type="evidence" value="ECO:0007669"/>
    <property type="project" value="TreeGrafter"/>
</dbReference>
<evidence type="ECO:0000256" key="5">
    <source>
        <dbReference type="ARBA" id="ARBA00023136"/>
    </source>
</evidence>
<feature type="transmembrane region" description="Helical" evidence="7">
    <location>
        <begin position="142"/>
        <end position="161"/>
    </location>
</feature>
<organism evidence="8 9">
    <name type="scientific">Kwoniella heveanensis BCC8398</name>
    <dbReference type="NCBI Taxonomy" id="1296120"/>
    <lineage>
        <taxon>Eukaryota</taxon>
        <taxon>Fungi</taxon>
        <taxon>Dikarya</taxon>
        <taxon>Basidiomycota</taxon>
        <taxon>Agaricomycotina</taxon>
        <taxon>Tremellomycetes</taxon>
        <taxon>Tremellales</taxon>
        <taxon>Cryptococcaceae</taxon>
        <taxon>Kwoniella</taxon>
    </lineage>
</organism>
<dbReference type="InterPro" id="IPR001248">
    <property type="entry name" value="Pur-cyt_permease"/>
</dbReference>
<feature type="transmembrane region" description="Helical" evidence="7">
    <location>
        <begin position="366"/>
        <end position="391"/>
    </location>
</feature>
<keyword evidence="4 7" id="KW-1133">Transmembrane helix</keyword>
<evidence type="ECO:0000313" key="8">
    <source>
        <dbReference type="EMBL" id="OCF32492.1"/>
    </source>
</evidence>
<dbReference type="Pfam" id="PF02133">
    <property type="entry name" value="Transp_cyt_pur"/>
    <property type="match status" value="1"/>
</dbReference>
<feature type="region of interest" description="Disordered" evidence="6">
    <location>
        <begin position="535"/>
        <end position="566"/>
    </location>
</feature>
<feature type="transmembrane region" description="Helical" evidence="7">
    <location>
        <begin position="173"/>
        <end position="191"/>
    </location>
</feature>
<evidence type="ECO:0000313" key="9">
    <source>
        <dbReference type="Proteomes" id="UP000092666"/>
    </source>
</evidence>
<feature type="transmembrane region" description="Helical" evidence="7">
    <location>
        <begin position="49"/>
        <end position="71"/>
    </location>
</feature>
<dbReference type="EMBL" id="KI669508">
    <property type="protein sequence ID" value="OCF32492.1"/>
    <property type="molecule type" value="Genomic_DNA"/>
</dbReference>
<feature type="transmembrane region" description="Helical" evidence="7">
    <location>
        <begin position="211"/>
        <end position="231"/>
    </location>
</feature>
<reference evidence="8 9" key="1">
    <citation type="submission" date="2013-07" db="EMBL/GenBank/DDBJ databases">
        <title>The Genome Sequence of Cryptococcus heveanensis BCC8398.</title>
        <authorList>
            <consortium name="The Broad Institute Genome Sequencing Platform"/>
            <person name="Cuomo C."/>
            <person name="Litvintseva A."/>
            <person name="Chen Y."/>
            <person name="Heitman J."/>
            <person name="Sun S."/>
            <person name="Springer D."/>
            <person name="Dromer F."/>
            <person name="Young S.K."/>
            <person name="Zeng Q."/>
            <person name="Gargeya S."/>
            <person name="Fitzgerald M."/>
            <person name="Abouelleil A."/>
            <person name="Alvarado L."/>
            <person name="Berlin A.M."/>
            <person name="Chapman S.B."/>
            <person name="Dewar J."/>
            <person name="Goldberg J."/>
            <person name="Griggs A."/>
            <person name="Gujja S."/>
            <person name="Hansen M."/>
            <person name="Howarth C."/>
            <person name="Imamovic A."/>
            <person name="Larimer J."/>
            <person name="McCowan C."/>
            <person name="Murphy C."/>
            <person name="Pearson M."/>
            <person name="Priest M."/>
            <person name="Roberts A."/>
            <person name="Saif S."/>
            <person name="Shea T."/>
            <person name="Sykes S."/>
            <person name="Wortman J."/>
            <person name="Nusbaum C."/>
            <person name="Birren B."/>
        </authorList>
    </citation>
    <scope>NUCLEOTIDE SEQUENCE [LARGE SCALE GENOMIC DNA]</scope>
    <source>
        <strain evidence="8 9">BCC8398</strain>
    </source>
</reference>
<dbReference type="Gene3D" id="1.10.4160.10">
    <property type="entry name" value="Hydantoin permease"/>
    <property type="match status" value="1"/>
</dbReference>
<evidence type="ECO:0000256" key="6">
    <source>
        <dbReference type="SAM" id="MobiDB-lite"/>
    </source>
</evidence>
<name>A0A1B9GN66_9TREE</name>
<dbReference type="PANTHER" id="PTHR30618:SF0">
    <property type="entry name" value="PURINE-URACIL PERMEASE NCS1"/>
    <property type="match status" value="1"/>
</dbReference>
<feature type="transmembrane region" description="Helical" evidence="7">
    <location>
        <begin position="251"/>
        <end position="271"/>
    </location>
</feature>
<keyword evidence="9" id="KW-1185">Reference proteome</keyword>
<evidence type="ECO:0000256" key="4">
    <source>
        <dbReference type="ARBA" id="ARBA00022989"/>
    </source>
</evidence>
<protein>
    <recommendedName>
        <fullName evidence="10">Uracil permease</fullName>
    </recommendedName>
</protein>
<comment type="subcellular location">
    <subcellularLocation>
        <location evidence="1">Membrane</location>
        <topology evidence="1">Multi-pass membrane protein</topology>
    </subcellularLocation>
</comment>
<sequence>MGSAPPEMRVWTWFSFVSLWWSQNYGAGAWSTGASLINAGLTVNQALGVSFLGCILTSLVGVAAARVGAVYHIGFPTWCRSTYGMYGSKIMVAFRGCVAIIWYAVQTYYGAQLLSVAFGAIFGKSWINLANHLPASSHTSTKIMICYFIMWLVQCPFAFIHPSAAKHIFTVKSLFLPISALAFIGGLVHLAGGSLDFTLVNPAKPAKGAAFSWAFLTGLNAIFGTISPMLINQPDIGRYAVRPSVALWPQFASMVTGKFIVFVLGIVSSAACKQVYGVTAWNVWDICNYILQSNFTANWRIGLALFGIIQCFGTVATNLFANSIPFGCDMAGVFPKWINIIRGQVICMLFSWAVCPWAILTSGAKFIVFLGSYTVFMAALMGILLADYYVIRRGNIHVPSLYAANGDKPNPDSIYMPRPKGYELKAFAAWVIGIAPLVPGLGYSYTKDTSAGAVAAKHMYSSGFIIAFFLGGVSYLVMCLFQKPEIVPVEYRGDFKPTWEALGKTDGYFPGEPEIFYGRSHMHGGDVEYAQNDVSDRNRYDSADIEEKDLPEEKQMGTQVLTRSVE</sequence>
<feature type="transmembrane region" description="Helical" evidence="7">
    <location>
        <begin position="301"/>
        <end position="321"/>
    </location>
</feature>
<evidence type="ECO:0000256" key="2">
    <source>
        <dbReference type="ARBA" id="ARBA00008974"/>
    </source>
</evidence>
<dbReference type="GO" id="GO:0015205">
    <property type="term" value="F:nucleobase transmembrane transporter activity"/>
    <property type="evidence" value="ECO:0007669"/>
    <property type="project" value="TreeGrafter"/>
</dbReference>
<feature type="transmembrane region" description="Helical" evidence="7">
    <location>
        <begin position="92"/>
        <end position="122"/>
    </location>
</feature>
<feature type="transmembrane region" description="Helical" evidence="7">
    <location>
        <begin position="458"/>
        <end position="481"/>
    </location>
</feature>
<evidence type="ECO:0000256" key="7">
    <source>
        <dbReference type="SAM" id="Phobius"/>
    </source>
</evidence>
<evidence type="ECO:0000256" key="1">
    <source>
        <dbReference type="ARBA" id="ARBA00004141"/>
    </source>
</evidence>
<evidence type="ECO:0000256" key="3">
    <source>
        <dbReference type="ARBA" id="ARBA00022692"/>
    </source>
</evidence>
<dbReference type="OrthoDB" id="2018619at2759"/>
<reference evidence="9" key="2">
    <citation type="submission" date="2013-12" db="EMBL/GenBank/DDBJ databases">
        <title>Evolution of pathogenesis and genome organization in the Tremellales.</title>
        <authorList>
            <person name="Cuomo C."/>
            <person name="Litvintseva A."/>
            <person name="Heitman J."/>
            <person name="Chen Y."/>
            <person name="Sun S."/>
            <person name="Springer D."/>
            <person name="Dromer F."/>
            <person name="Young S."/>
            <person name="Zeng Q."/>
            <person name="Chapman S."/>
            <person name="Gujja S."/>
            <person name="Saif S."/>
            <person name="Birren B."/>
        </authorList>
    </citation>
    <scope>NUCLEOTIDE SEQUENCE [LARGE SCALE GENOMIC DNA]</scope>
    <source>
        <strain evidence="9">BCC8398</strain>
    </source>
</reference>
<dbReference type="PANTHER" id="PTHR30618">
    <property type="entry name" value="NCS1 FAMILY PURINE/PYRIMIDINE TRANSPORTER"/>
    <property type="match status" value="1"/>
</dbReference>
<accession>A0A1B9GN66</accession>
<keyword evidence="3 7" id="KW-0812">Transmembrane</keyword>
<proteinExistence type="inferred from homology"/>
<comment type="similarity">
    <text evidence="2">Belongs to the purine-cytosine permease (2.A.39) family.</text>
</comment>
<feature type="compositionally biased region" description="Polar residues" evidence="6">
    <location>
        <begin position="556"/>
        <end position="566"/>
    </location>
</feature>
<feature type="transmembrane region" description="Helical" evidence="7">
    <location>
        <begin position="426"/>
        <end position="446"/>
    </location>
</feature>
<dbReference type="InterPro" id="IPR045225">
    <property type="entry name" value="Uracil/uridine/allantoin_perm"/>
</dbReference>
<keyword evidence="5 7" id="KW-0472">Membrane</keyword>
<feature type="transmembrane region" description="Helical" evidence="7">
    <location>
        <begin position="341"/>
        <end position="360"/>
    </location>
</feature>
<dbReference type="AlphaFoldDB" id="A0A1B9GN66"/>
<dbReference type="Proteomes" id="UP000092666">
    <property type="component" value="Unassembled WGS sequence"/>
</dbReference>
<gene>
    <name evidence="8" type="ORF">I316_05920</name>
</gene>
<evidence type="ECO:0008006" key="10">
    <source>
        <dbReference type="Google" id="ProtNLM"/>
    </source>
</evidence>